<keyword evidence="5" id="KW-0862">Zinc</keyword>
<evidence type="ECO:0000313" key="8">
    <source>
        <dbReference type="Proteomes" id="UP000061382"/>
    </source>
</evidence>
<keyword evidence="3" id="KW-0479">Metal-binding</keyword>
<evidence type="ECO:0000313" key="7">
    <source>
        <dbReference type="EMBL" id="ALI98108.1"/>
    </source>
</evidence>
<dbReference type="GO" id="GO:0046872">
    <property type="term" value="F:metal ion binding"/>
    <property type="evidence" value="ECO:0007669"/>
    <property type="project" value="UniProtKB-KW"/>
</dbReference>
<keyword evidence="4" id="KW-0378">Hydrolase</keyword>
<protein>
    <recommendedName>
        <fullName evidence="9">Peptidase M54</fullName>
    </recommendedName>
</protein>
<evidence type="ECO:0000256" key="6">
    <source>
        <dbReference type="ARBA" id="ARBA00023049"/>
    </source>
</evidence>
<evidence type="ECO:0008006" key="9">
    <source>
        <dbReference type="Google" id="ProtNLM"/>
    </source>
</evidence>
<accession>A0A0P0C4N4</accession>
<dbReference type="EMBL" id="CP012643">
    <property type="protein sequence ID" value="ALI98108.1"/>
    <property type="molecule type" value="Genomic_DNA"/>
</dbReference>
<evidence type="ECO:0000256" key="1">
    <source>
        <dbReference type="ARBA" id="ARBA00001947"/>
    </source>
</evidence>
<proteinExistence type="predicted"/>
<keyword evidence="2" id="KW-0645">Protease</keyword>
<dbReference type="PATRIC" id="fig|512763.3.peg.634"/>
<dbReference type="PANTHER" id="PTHR15910">
    <property type="entry name" value="ARCHAEMETZINCIN"/>
    <property type="match status" value="1"/>
</dbReference>
<keyword evidence="6" id="KW-0482">Metalloprotease</keyword>
<organism evidence="7 8">
    <name type="scientific">Rufibacter tibetensis</name>
    <dbReference type="NCBI Taxonomy" id="512763"/>
    <lineage>
        <taxon>Bacteria</taxon>
        <taxon>Pseudomonadati</taxon>
        <taxon>Bacteroidota</taxon>
        <taxon>Cytophagia</taxon>
        <taxon>Cytophagales</taxon>
        <taxon>Hymenobacteraceae</taxon>
        <taxon>Rufibacter</taxon>
    </lineage>
</organism>
<dbReference type="InterPro" id="IPR024079">
    <property type="entry name" value="MetalloPept_cat_dom_sf"/>
</dbReference>
<evidence type="ECO:0000256" key="4">
    <source>
        <dbReference type="ARBA" id="ARBA00022801"/>
    </source>
</evidence>
<dbReference type="Proteomes" id="UP000061382">
    <property type="component" value="Chromosome"/>
</dbReference>
<dbReference type="GO" id="GO:0008237">
    <property type="term" value="F:metallopeptidase activity"/>
    <property type="evidence" value="ECO:0007669"/>
    <property type="project" value="UniProtKB-KW"/>
</dbReference>
<dbReference type="STRING" id="512763.DC20_02845"/>
<dbReference type="PANTHER" id="PTHR15910:SF1">
    <property type="entry name" value="ARCHAEMETZINCIN-2"/>
    <property type="match status" value="1"/>
</dbReference>
<evidence type="ECO:0000256" key="3">
    <source>
        <dbReference type="ARBA" id="ARBA00022723"/>
    </source>
</evidence>
<comment type="cofactor">
    <cofactor evidence="1">
        <name>Zn(2+)</name>
        <dbReference type="ChEBI" id="CHEBI:29105"/>
    </cofactor>
</comment>
<dbReference type="AlphaFoldDB" id="A0A0P0C4N4"/>
<evidence type="ECO:0000256" key="5">
    <source>
        <dbReference type="ARBA" id="ARBA00022833"/>
    </source>
</evidence>
<evidence type="ECO:0000256" key="2">
    <source>
        <dbReference type="ARBA" id="ARBA00022670"/>
    </source>
</evidence>
<dbReference type="CDD" id="cd11375">
    <property type="entry name" value="Peptidase_M54"/>
    <property type="match status" value="1"/>
</dbReference>
<keyword evidence="8" id="KW-1185">Reference proteome</keyword>
<gene>
    <name evidence="7" type="ORF">DC20_02845</name>
</gene>
<sequence length="197" mass="22196">MVLLFVTFLTSCKEPGLSGLLDVFYKREKVLYLTTMGPVSPEKVKDAARVIEKFYGFRVKNIGGNKLPEEAYCSGRKRYVALRVLDHLKGMDPGDLFHYNYKVLALTEKDIETEDGNVHWGVMGLAFLGGDEGIVSGFRMKARFRKVVLHEVGHMLGVDHCSFEVTACFMNDAKGKGTIVDRTKFYLCDGCRDNMSF</sequence>
<dbReference type="GO" id="GO:0006508">
    <property type="term" value="P:proteolysis"/>
    <property type="evidence" value="ECO:0007669"/>
    <property type="project" value="UniProtKB-KW"/>
</dbReference>
<dbReference type="KEGG" id="rti:DC20_02845"/>
<dbReference type="Gene3D" id="3.40.390.10">
    <property type="entry name" value="Collagenase (Catalytic Domain)"/>
    <property type="match status" value="1"/>
</dbReference>
<reference evidence="7 8" key="1">
    <citation type="submission" date="2015-08" db="EMBL/GenBank/DDBJ databases">
        <title>Complete genome sequence of Rufibacter tibetensis strain 1351t, a radiation-resistant bacterium from tibet plateau.</title>
        <authorList>
            <person name="Dai J."/>
        </authorList>
    </citation>
    <scope>NUCLEOTIDE SEQUENCE [LARGE SCALE GENOMIC DNA]</scope>
    <source>
        <strain evidence="7 8">1351</strain>
    </source>
</reference>
<name>A0A0P0C4N4_9BACT</name>
<dbReference type="InterPro" id="IPR012962">
    <property type="entry name" value="Pept_M54_archaemetzincn"/>
</dbReference>
<dbReference type="SUPFAM" id="SSF55486">
    <property type="entry name" value="Metalloproteases ('zincins'), catalytic domain"/>
    <property type="match status" value="1"/>
</dbReference>